<evidence type="ECO:0000313" key="2">
    <source>
        <dbReference type="Proteomes" id="UP000753961"/>
    </source>
</evidence>
<reference evidence="1" key="1">
    <citation type="submission" date="2021-06" db="EMBL/GenBank/DDBJ databases">
        <title>44 bacteria genomes isolated from Dapeng, Shenzhen.</title>
        <authorList>
            <person name="Zheng W."/>
            <person name="Yu S."/>
            <person name="Huang Y."/>
        </authorList>
    </citation>
    <scope>NUCLEOTIDE SEQUENCE</scope>
    <source>
        <strain evidence="1">DP5N28-2</strain>
    </source>
</reference>
<dbReference type="Proteomes" id="UP000753961">
    <property type="component" value="Unassembled WGS sequence"/>
</dbReference>
<sequence>MCIPNAPYLFPLYFVIFVSSILVGCGDSSEYRGDIKPSSMGKIYQVNTLVSPEVFNSDVIDTFDYRYGRAYPILPQPEPYFELRYYEARDLDEQPLLRNLKCFLVLADMSIDDELTRMVRRDFRESIDFKDPGVKIGQDKWARDQLIIYIYAPDQASLIKEINRSYLTISNRIEQFYQGMIQSTVYVQGQNKMIQDTLKQKFQIDMKIPADYTTALVADSLIWLRQEVPEISRSIMVARFPYKSQDQFSKEGIIQMRNRMGEYISSTVSGTYMRVNATDLPMFTESTEINGQYAVKADGIWEIVGDFLGGSFVSYLLLDEEQQEVVFIDGFVYSPEKKKKLSMVYLDYILRQTKLSE</sequence>
<dbReference type="AlphaFoldDB" id="A0A953HU97"/>
<comment type="caution">
    <text evidence="1">The sequence shown here is derived from an EMBL/GenBank/DDBJ whole genome shotgun (WGS) entry which is preliminary data.</text>
</comment>
<protein>
    <submittedName>
        <fullName evidence="1">DUF4837 family protein</fullName>
    </submittedName>
</protein>
<accession>A0A953HU97</accession>
<dbReference type="Pfam" id="PF16125">
    <property type="entry name" value="DUF4837"/>
    <property type="match status" value="1"/>
</dbReference>
<proteinExistence type="predicted"/>
<dbReference type="InterPro" id="IPR032286">
    <property type="entry name" value="DUF4837"/>
</dbReference>
<evidence type="ECO:0000313" key="1">
    <source>
        <dbReference type="EMBL" id="MBY5956566.1"/>
    </source>
</evidence>
<gene>
    <name evidence="1" type="ORF">KUV50_00360</name>
</gene>
<name>A0A953HU97_9BACT</name>
<dbReference type="EMBL" id="JAHVHU010000001">
    <property type="protein sequence ID" value="MBY5956566.1"/>
    <property type="molecule type" value="Genomic_DNA"/>
</dbReference>
<organism evidence="1 2">
    <name type="scientific">Membranihabitans marinus</name>
    <dbReference type="NCBI Taxonomy" id="1227546"/>
    <lineage>
        <taxon>Bacteria</taxon>
        <taxon>Pseudomonadati</taxon>
        <taxon>Bacteroidota</taxon>
        <taxon>Saprospiria</taxon>
        <taxon>Saprospirales</taxon>
        <taxon>Saprospiraceae</taxon>
        <taxon>Membranihabitans</taxon>
    </lineage>
</organism>
<keyword evidence="2" id="KW-1185">Reference proteome</keyword>
<dbReference type="RefSeq" id="WP_222578086.1">
    <property type="nucleotide sequence ID" value="NZ_JAHVHU010000001.1"/>
</dbReference>